<sequence>MGGDPDHVSTTGTGHAAGEYPLRAVWFTFPDVDAVEGHVQVERATSALVDVDSATWARRFDLLSDPNRLEILLVLHRAPGIFVGDLAEVLGRSENAVSQALRVLRQQGWVSSTRVGRAVSYRLEDDVVHELLHWIGARHG</sequence>
<feature type="domain" description="HTH arsR-type" evidence="4">
    <location>
        <begin position="48"/>
        <end position="140"/>
    </location>
</feature>
<dbReference type="CDD" id="cd00090">
    <property type="entry name" value="HTH_ARSR"/>
    <property type="match status" value="1"/>
</dbReference>
<dbReference type="Gene3D" id="1.10.10.10">
    <property type="entry name" value="Winged helix-like DNA-binding domain superfamily/Winged helix DNA-binding domain"/>
    <property type="match status" value="1"/>
</dbReference>
<reference evidence="6" key="2">
    <citation type="submission" date="2018-03" db="EMBL/GenBank/DDBJ databases">
        <authorList>
            <person name="Derbyshire K."/>
            <person name="Gray T.A."/>
            <person name="Champion M."/>
        </authorList>
    </citation>
    <scope>NUCLEOTIDE SEQUENCE [LARGE SCALE GENOMIC DNA]</scope>
    <source>
        <strain evidence="6">MKD8</strain>
    </source>
</reference>
<dbReference type="InterPro" id="IPR036390">
    <property type="entry name" value="WH_DNA-bd_sf"/>
</dbReference>
<evidence type="ECO:0000256" key="3">
    <source>
        <dbReference type="ARBA" id="ARBA00023163"/>
    </source>
</evidence>
<proteinExistence type="predicted"/>
<keyword evidence="1" id="KW-0805">Transcription regulation</keyword>
<reference evidence="5 6" key="1">
    <citation type="journal article" date="2013" name="Genome Announc.">
        <title>Draft genome sequence of MKD8, a conjugal recipient Mycobacterium smegmatis strain.</title>
        <authorList>
            <person name="Gray T.A."/>
            <person name="Palumbo M.J."/>
            <person name="Derbyshire K.M."/>
        </authorList>
    </citation>
    <scope>NUCLEOTIDE SEQUENCE [LARGE SCALE GENOMIC DNA]</scope>
    <source>
        <strain evidence="5 6">MKD8</strain>
    </source>
</reference>
<name>A0A2U9PPC5_MYCSE</name>
<dbReference type="GO" id="GO:0003677">
    <property type="term" value="F:DNA binding"/>
    <property type="evidence" value="ECO:0007669"/>
    <property type="project" value="UniProtKB-KW"/>
</dbReference>
<dbReference type="PANTHER" id="PTHR33154">
    <property type="entry name" value="TRANSCRIPTIONAL REGULATOR, ARSR FAMILY"/>
    <property type="match status" value="1"/>
</dbReference>
<dbReference type="InterPro" id="IPR051081">
    <property type="entry name" value="HTH_MetalResp_TranReg"/>
</dbReference>
<dbReference type="NCBIfam" id="NF033788">
    <property type="entry name" value="HTH_metalloreg"/>
    <property type="match status" value="1"/>
</dbReference>
<dbReference type="SMART" id="SM00418">
    <property type="entry name" value="HTH_ARSR"/>
    <property type="match status" value="1"/>
</dbReference>
<protein>
    <submittedName>
        <fullName evidence="5">ArsR-family protein transcriptional regulator</fullName>
    </submittedName>
</protein>
<evidence type="ECO:0000313" key="5">
    <source>
        <dbReference type="EMBL" id="AWT53567.1"/>
    </source>
</evidence>
<organism evidence="5 6">
    <name type="scientific">Mycolicibacterium smegmatis (strain MKD8)</name>
    <name type="common">Mycobacterium smegmatis</name>
    <dbReference type="NCBI Taxonomy" id="1214915"/>
    <lineage>
        <taxon>Bacteria</taxon>
        <taxon>Bacillati</taxon>
        <taxon>Actinomycetota</taxon>
        <taxon>Actinomycetes</taxon>
        <taxon>Mycobacteriales</taxon>
        <taxon>Mycobacteriaceae</taxon>
        <taxon>Mycolicibacterium</taxon>
    </lineage>
</organism>
<dbReference type="AlphaFoldDB" id="A0A2U9PPC5"/>
<evidence type="ECO:0000256" key="1">
    <source>
        <dbReference type="ARBA" id="ARBA00023015"/>
    </source>
</evidence>
<dbReference type="GO" id="GO:0003700">
    <property type="term" value="F:DNA-binding transcription factor activity"/>
    <property type="evidence" value="ECO:0007669"/>
    <property type="project" value="InterPro"/>
</dbReference>
<dbReference type="SUPFAM" id="SSF46785">
    <property type="entry name" value="Winged helix' DNA-binding domain"/>
    <property type="match status" value="1"/>
</dbReference>
<dbReference type="InterPro" id="IPR001845">
    <property type="entry name" value="HTH_ArsR_DNA-bd_dom"/>
</dbReference>
<dbReference type="PROSITE" id="PS50987">
    <property type="entry name" value="HTH_ARSR_2"/>
    <property type="match status" value="1"/>
</dbReference>
<dbReference type="PRINTS" id="PR00778">
    <property type="entry name" value="HTHARSR"/>
</dbReference>
<evidence type="ECO:0000256" key="2">
    <source>
        <dbReference type="ARBA" id="ARBA00023125"/>
    </source>
</evidence>
<dbReference type="PANTHER" id="PTHR33154:SF33">
    <property type="entry name" value="TRANSCRIPTIONAL REPRESSOR SDPR"/>
    <property type="match status" value="1"/>
</dbReference>
<keyword evidence="2" id="KW-0238">DNA-binding</keyword>
<evidence type="ECO:0000313" key="6">
    <source>
        <dbReference type="Proteomes" id="UP000011200"/>
    </source>
</evidence>
<keyword evidence="3" id="KW-0804">Transcription</keyword>
<evidence type="ECO:0000259" key="4">
    <source>
        <dbReference type="PROSITE" id="PS50987"/>
    </source>
</evidence>
<accession>A0A2U9PPC5</accession>
<dbReference type="EMBL" id="CP027541">
    <property type="protein sequence ID" value="AWT53567.1"/>
    <property type="molecule type" value="Genomic_DNA"/>
</dbReference>
<gene>
    <name evidence="5" type="ORF">D806_025880</name>
</gene>
<dbReference type="InterPro" id="IPR011991">
    <property type="entry name" value="ArsR-like_HTH"/>
</dbReference>
<dbReference type="Pfam" id="PF12840">
    <property type="entry name" value="HTH_20"/>
    <property type="match status" value="1"/>
</dbReference>
<dbReference type="InterPro" id="IPR036388">
    <property type="entry name" value="WH-like_DNA-bd_sf"/>
</dbReference>
<dbReference type="Proteomes" id="UP000011200">
    <property type="component" value="Chromosome"/>
</dbReference>